<reference evidence="1" key="1">
    <citation type="journal article" date="2019" name="bioRxiv">
        <title>The Genome of the Zebra Mussel, Dreissena polymorpha: A Resource for Invasive Species Research.</title>
        <authorList>
            <person name="McCartney M.A."/>
            <person name="Auch B."/>
            <person name="Kono T."/>
            <person name="Mallez S."/>
            <person name="Zhang Y."/>
            <person name="Obille A."/>
            <person name="Becker A."/>
            <person name="Abrahante J.E."/>
            <person name="Garbe J."/>
            <person name="Badalamenti J.P."/>
            <person name="Herman A."/>
            <person name="Mangelson H."/>
            <person name="Liachko I."/>
            <person name="Sullivan S."/>
            <person name="Sone E.D."/>
            <person name="Koren S."/>
            <person name="Silverstein K.A.T."/>
            <person name="Beckman K.B."/>
            <person name="Gohl D.M."/>
        </authorList>
    </citation>
    <scope>NUCLEOTIDE SEQUENCE</scope>
    <source>
        <strain evidence="1">Duluth1</strain>
        <tissue evidence="1">Whole animal</tissue>
    </source>
</reference>
<dbReference type="AlphaFoldDB" id="A0A9D4CSA9"/>
<evidence type="ECO:0000313" key="1">
    <source>
        <dbReference type="EMBL" id="KAH3730770.1"/>
    </source>
</evidence>
<proteinExistence type="predicted"/>
<name>A0A9D4CSA9_DREPO</name>
<evidence type="ECO:0000313" key="2">
    <source>
        <dbReference type="Proteomes" id="UP000828390"/>
    </source>
</evidence>
<accession>A0A9D4CSA9</accession>
<keyword evidence="2" id="KW-1185">Reference proteome</keyword>
<sequence length="54" mass="6045">MLTVKTTKADLVWTRRKARLSLQNCASGTASSPWRLSEEKLNGRCEIMDALLHG</sequence>
<comment type="caution">
    <text evidence="1">The sequence shown here is derived from an EMBL/GenBank/DDBJ whole genome shotgun (WGS) entry which is preliminary data.</text>
</comment>
<organism evidence="1 2">
    <name type="scientific">Dreissena polymorpha</name>
    <name type="common">Zebra mussel</name>
    <name type="synonym">Mytilus polymorpha</name>
    <dbReference type="NCBI Taxonomy" id="45954"/>
    <lineage>
        <taxon>Eukaryota</taxon>
        <taxon>Metazoa</taxon>
        <taxon>Spiralia</taxon>
        <taxon>Lophotrochozoa</taxon>
        <taxon>Mollusca</taxon>
        <taxon>Bivalvia</taxon>
        <taxon>Autobranchia</taxon>
        <taxon>Heteroconchia</taxon>
        <taxon>Euheterodonta</taxon>
        <taxon>Imparidentia</taxon>
        <taxon>Neoheterodontei</taxon>
        <taxon>Myida</taxon>
        <taxon>Dreissenoidea</taxon>
        <taxon>Dreissenidae</taxon>
        <taxon>Dreissena</taxon>
    </lineage>
</organism>
<gene>
    <name evidence="1" type="ORF">DPMN_056766</name>
</gene>
<dbReference type="Proteomes" id="UP000828390">
    <property type="component" value="Unassembled WGS sequence"/>
</dbReference>
<protein>
    <submittedName>
        <fullName evidence="1">Uncharacterized protein</fullName>
    </submittedName>
</protein>
<dbReference type="EMBL" id="JAIWYP010000012">
    <property type="protein sequence ID" value="KAH3730770.1"/>
    <property type="molecule type" value="Genomic_DNA"/>
</dbReference>
<reference evidence="1" key="2">
    <citation type="submission" date="2020-11" db="EMBL/GenBank/DDBJ databases">
        <authorList>
            <person name="McCartney M.A."/>
            <person name="Auch B."/>
            <person name="Kono T."/>
            <person name="Mallez S."/>
            <person name="Becker A."/>
            <person name="Gohl D.M."/>
            <person name="Silverstein K.A.T."/>
            <person name="Koren S."/>
            <person name="Bechman K.B."/>
            <person name="Herman A."/>
            <person name="Abrahante J.E."/>
            <person name="Garbe J."/>
        </authorList>
    </citation>
    <scope>NUCLEOTIDE SEQUENCE</scope>
    <source>
        <strain evidence="1">Duluth1</strain>
        <tissue evidence="1">Whole animal</tissue>
    </source>
</reference>